<accession>A0A371CKC1</accession>
<sequence>MSGCCLGLCVCGKSPPAESREYLTWSIVSLSTSIEPFQGTTRTLLTHSADLPAPKPGGTPGILLRERWPSPFALRSTRNPDEDT</sequence>
<keyword evidence="2" id="KW-1185">Reference proteome</keyword>
<dbReference type="EMBL" id="KZ857541">
    <property type="protein sequence ID" value="RDX40697.1"/>
    <property type="molecule type" value="Genomic_DNA"/>
</dbReference>
<dbReference type="AlphaFoldDB" id="A0A371CKC1"/>
<proteinExistence type="predicted"/>
<protein>
    <submittedName>
        <fullName evidence="1">Uncharacterized protein</fullName>
    </submittedName>
</protein>
<evidence type="ECO:0000313" key="1">
    <source>
        <dbReference type="EMBL" id="RDX40697.1"/>
    </source>
</evidence>
<name>A0A371CKC1_9APHY</name>
<reference evidence="1 2" key="1">
    <citation type="journal article" date="2018" name="Biotechnol. Biofuels">
        <title>Integrative visual omics of the white-rot fungus Polyporus brumalis exposes the biotechnological potential of its oxidative enzymes for delignifying raw plant biomass.</title>
        <authorList>
            <person name="Miyauchi S."/>
            <person name="Rancon A."/>
            <person name="Drula E."/>
            <person name="Hage H."/>
            <person name="Chaduli D."/>
            <person name="Favel A."/>
            <person name="Grisel S."/>
            <person name="Henrissat B."/>
            <person name="Herpoel-Gimbert I."/>
            <person name="Ruiz-Duenas F.J."/>
            <person name="Chevret D."/>
            <person name="Hainaut M."/>
            <person name="Lin J."/>
            <person name="Wang M."/>
            <person name="Pangilinan J."/>
            <person name="Lipzen A."/>
            <person name="Lesage-Meessen L."/>
            <person name="Navarro D."/>
            <person name="Riley R."/>
            <person name="Grigoriev I.V."/>
            <person name="Zhou S."/>
            <person name="Raouche S."/>
            <person name="Rosso M.N."/>
        </authorList>
    </citation>
    <scope>NUCLEOTIDE SEQUENCE [LARGE SCALE GENOMIC DNA]</scope>
    <source>
        <strain evidence="1 2">BRFM 1820</strain>
    </source>
</reference>
<organism evidence="1 2">
    <name type="scientific">Lentinus brumalis</name>
    <dbReference type="NCBI Taxonomy" id="2498619"/>
    <lineage>
        <taxon>Eukaryota</taxon>
        <taxon>Fungi</taxon>
        <taxon>Dikarya</taxon>
        <taxon>Basidiomycota</taxon>
        <taxon>Agaricomycotina</taxon>
        <taxon>Agaricomycetes</taxon>
        <taxon>Polyporales</taxon>
        <taxon>Polyporaceae</taxon>
        <taxon>Lentinus</taxon>
    </lineage>
</organism>
<evidence type="ECO:0000313" key="2">
    <source>
        <dbReference type="Proteomes" id="UP000256964"/>
    </source>
</evidence>
<gene>
    <name evidence="1" type="ORF">OH76DRAFT_1490073</name>
</gene>
<dbReference type="Proteomes" id="UP000256964">
    <property type="component" value="Unassembled WGS sequence"/>
</dbReference>